<dbReference type="EMBL" id="SAVA01000003">
    <property type="protein sequence ID" value="RWR53387.1"/>
    <property type="molecule type" value="Genomic_DNA"/>
</dbReference>
<protein>
    <submittedName>
        <fullName evidence="7">FUSC family protein</fullName>
    </submittedName>
</protein>
<feature type="transmembrane region" description="Helical" evidence="5">
    <location>
        <begin position="98"/>
        <end position="117"/>
    </location>
</feature>
<evidence type="ECO:0000256" key="4">
    <source>
        <dbReference type="ARBA" id="ARBA00023136"/>
    </source>
</evidence>
<sequence>MAIRSRCSNAAGAICKARRMQTALRDALFVLRCTLAAAAAYLIALWLGLDYPSWASVSAIIVTQERISDTRSATLQRLAGTLAGVVTAMVTGIALEQLHFGTVVQMSAGVAIAAWIARKWPQLKVAMWTVPIVYLSHAADPQPLVDGLWRGAEVLVGGLTGAAIHFLVDALFRRLMPAQAGAGGTIAHPV</sequence>
<reference evidence="8" key="2">
    <citation type="submission" date="2019-01" db="EMBL/GenBank/DDBJ databases">
        <title>Sinorhodobacter populi sp. nov. isolated from the symptomatic bark tissue of Populus euramericana canker.</title>
        <authorList>
            <person name="Li Y."/>
        </authorList>
    </citation>
    <scope>NUCLEOTIDE SEQUENCE [LARGE SCALE GENOMIC DNA]</scope>
    <source>
        <strain evidence="8">CGMCC 1.12963</strain>
    </source>
</reference>
<proteinExistence type="predicted"/>
<dbReference type="Pfam" id="PF13515">
    <property type="entry name" value="FUSC_2"/>
    <property type="match status" value="1"/>
</dbReference>
<evidence type="ECO:0000256" key="3">
    <source>
        <dbReference type="ARBA" id="ARBA00022989"/>
    </source>
</evidence>
<organism evidence="7 8">
    <name type="scientific">Paenirhodobacter huangdaonensis</name>
    <dbReference type="NCBI Taxonomy" id="2501515"/>
    <lineage>
        <taxon>Bacteria</taxon>
        <taxon>Pseudomonadati</taxon>
        <taxon>Pseudomonadota</taxon>
        <taxon>Alphaproteobacteria</taxon>
        <taxon>Rhodobacterales</taxon>
        <taxon>Rhodobacter group</taxon>
        <taxon>Paenirhodobacter</taxon>
    </lineage>
</organism>
<dbReference type="InterPro" id="IPR049453">
    <property type="entry name" value="Memb_transporter_dom"/>
</dbReference>
<keyword evidence="3 5" id="KW-1133">Transmembrane helix</keyword>
<evidence type="ECO:0000256" key="5">
    <source>
        <dbReference type="SAM" id="Phobius"/>
    </source>
</evidence>
<keyword evidence="2 5" id="KW-0812">Transmembrane</keyword>
<reference evidence="7 8" key="1">
    <citation type="submission" date="2019-01" db="EMBL/GenBank/DDBJ databases">
        <title>Sinorhodobacter populi sp. nov. isolated from the symptomatic bark tissue of Populus euramericana canker.</title>
        <authorList>
            <person name="Xu G."/>
        </authorList>
    </citation>
    <scope>NUCLEOTIDE SEQUENCE [LARGE SCALE GENOMIC DNA]</scope>
    <source>
        <strain evidence="7 8">CGMCC 1.12963</strain>
    </source>
</reference>
<evidence type="ECO:0000256" key="2">
    <source>
        <dbReference type="ARBA" id="ARBA00022692"/>
    </source>
</evidence>
<dbReference type="Proteomes" id="UP000288071">
    <property type="component" value="Unassembled WGS sequence"/>
</dbReference>
<gene>
    <name evidence="7" type="ORF">EOW66_06675</name>
</gene>
<dbReference type="GO" id="GO:0016020">
    <property type="term" value="C:membrane"/>
    <property type="evidence" value="ECO:0007669"/>
    <property type="project" value="UniProtKB-SubCell"/>
</dbReference>
<comment type="subcellular location">
    <subcellularLocation>
        <location evidence="1">Membrane</location>
        <topology evidence="1">Multi-pass membrane protein</topology>
    </subcellularLocation>
</comment>
<evidence type="ECO:0000313" key="7">
    <source>
        <dbReference type="EMBL" id="RWR53387.1"/>
    </source>
</evidence>
<keyword evidence="4 5" id="KW-0472">Membrane</keyword>
<evidence type="ECO:0000313" key="8">
    <source>
        <dbReference type="Proteomes" id="UP000288071"/>
    </source>
</evidence>
<feature type="domain" description="Integral membrane bound transporter" evidence="6">
    <location>
        <begin position="40"/>
        <end position="163"/>
    </location>
</feature>
<evidence type="ECO:0000259" key="6">
    <source>
        <dbReference type="Pfam" id="PF13515"/>
    </source>
</evidence>
<accession>A0A3S3PFG3</accession>
<dbReference type="AlphaFoldDB" id="A0A3S3PFG3"/>
<evidence type="ECO:0000256" key="1">
    <source>
        <dbReference type="ARBA" id="ARBA00004141"/>
    </source>
</evidence>
<keyword evidence="8" id="KW-1185">Reference proteome</keyword>
<feature type="transmembrane region" description="Helical" evidence="5">
    <location>
        <begin position="28"/>
        <end position="49"/>
    </location>
</feature>
<comment type="caution">
    <text evidence="7">The sequence shown here is derived from an EMBL/GenBank/DDBJ whole genome shotgun (WGS) entry which is preliminary data.</text>
</comment>
<name>A0A3S3PFG3_9RHOB</name>